<dbReference type="GO" id="GO:0016491">
    <property type="term" value="F:oxidoreductase activity"/>
    <property type="evidence" value="ECO:0007669"/>
    <property type="project" value="InterPro"/>
</dbReference>
<proteinExistence type="predicted"/>
<dbReference type="InterPro" id="IPR009078">
    <property type="entry name" value="Ferritin-like_SF"/>
</dbReference>
<dbReference type="AlphaFoldDB" id="A0A2H8THP1"/>
<name>A0A2H8THP1_9HEMI</name>
<dbReference type="Pfam" id="PF00268">
    <property type="entry name" value="Ribonuc_red_sm"/>
    <property type="match status" value="1"/>
</dbReference>
<accession>A0A2H8THP1</accession>
<organism evidence="1">
    <name type="scientific">Melanaphis sacchari</name>
    <dbReference type="NCBI Taxonomy" id="742174"/>
    <lineage>
        <taxon>Eukaryota</taxon>
        <taxon>Metazoa</taxon>
        <taxon>Ecdysozoa</taxon>
        <taxon>Arthropoda</taxon>
        <taxon>Hexapoda</taxon>
        <taxon>Insecta</taxon>
        <taxon>Pterygota</taxon>
        <taxon>Neoptera</taxon>
        <taxon>Paraneoptera</taxon>
        <taxon>Hemiptera</taxon>
        <taxon>Sternorrhyncha</taxon>
        <taxon>Aphidomorpha</taxon>
        <taxon>Aphidoidea</taxon>
        <taxon>Aphididae</taxon>
        <taxon>Aphidini</taxon>
        <taxon>Melanaphis</taxon>
    </lineage>
</organism>
<dbReference type="InterPro" id="IPR000358">
    <property type="entry name" value="RNR_small_fam"/>
</dbReference>
<evidence type="ECO:0000313" key="1">
    <source>
        <dbReference type="EMBL" id="MBW13647.1"/>
    </source>
</evidence>
<gene>
    <name evidence="1" type="primary">RNR2A</name>
</gene>
<dbReference type="Gene3D" id="1.10.620.20">
    <property type="entry name" value="Ribonucleotide Reductase, subunit A"/>
    <property type="match status" value="1"/>
</dbReference>
<dbReference type="SUPFAM" id="SSF47240">
    <property type="entry name" value="Ferritin-like"/>
    <property type="match status" value="1"/>
</dbReference>
<dbReference type="EMBL" id="GFXV01001842">
    <property type="protein sequence ID" value="MBW13647.1"/>
    <property type="molecule type" value="Transcribed_RNA"/>
</dbReference>
<sequence length="275" mass="32190">MRANAFLAAGDKTVIDMFDSDVYRSIKAPEVKAFFNDQIACETIHQISYSKILELCDSNEYLKYLCSDDFINAISYPLSKFNSYLRSKKYNENLSIMVFVSMCTERLMFCVSFAINMFVGALGYGNKIAEITRTVMRDENLHYQHARGLLFLNLEKIEKIELNTISIAFRTTMHEVLYRLFVLNWDNRSNAVKNDKRMADVEMKKRMSYLKSSDYFDYEYYNMLYETGLLKKLPKRIAKMRDHDFSFMFMNLNEQESASNLMESTSTNYATEGTL</sequence>
<dbReference type="InterPro" id="IPR012348">
    <property type="entry name" value="RNR-like"/>
</dbReference>
<protein>
    <submittedName>
        <fullName evidence="1">Ribonucleoside-diphosphate reductase small chain A</fullName>
    </submittedName>
</protein>
<reference evidence="1" key="1">
    <citation type="submission" date="2017-10" db="EMBL/GenBank/DDBJ databases">
        <title>Transcriptome Assembly of Sugarcane Aphid Adults.</title>
        <authorList>
            <person name="Scully E.D."/>
            <person name="Palmer N.A."/>
            <person name="Geib S.M."/>
            <person name="Sarath G."/>
            <person name="Sattler S.E."/>
        </authorList>
    </citation>
    <scope>NUCLEOTIDE SEQUENCE</scope>
    <source>
        <tissue evidence="1">Whole body</tissue>
    </source>
</reference>
<dbReference type="GO" id="GO:0009263">
    <property type="term" value="P:deoxyribonucleotide biosynthetic process"/>
    <property type="evidence" value="ECO:0007669"/>
    <property type="project" value="InterPro"/>
</dbReference>